<dbReference type="AlphaFoldDB" id="A0A5J4TK29"/>
<evidence type="ECO:0000313" key="1">
    <source>
        <dbReference type="EMBL" id="KAA6357901.1"/>
    </source>
</evidence>
<protein>
    <submittedName>
        <fullName evidence="1">Uncharacterized protein</fullName>
    </submittedName>
</protein>
<evidence type="ECO:0000313" key="2">
    <source>
        <dbReference type="Proteomes" id="UP000324800"/>
    </source>
</evidence>
<organism evidence="1 2">
    <name type="scientific">Streblomastix strix</name>
    <dbReference type="NCBI Taxonomy" id="222440"/>
    <lineage>
        <taxon>Eukaryota</taxon>
        <taxon>Metamonada</taxon>
        <taxon>Preaxostyla</taxon>
        <taxon>Oxymonadida</taxon>
        <taxon>Streblomastigidae</taxon>
        <taxon>Streblomastix</taxon>
    </lineage>
</organism>
<dbReference type="EMBL" id="SNRW01030685">
    <property type="protein sequence ID" value="KAA6357901.1"/>
    <property type="molecule type" value="Genomic_DNA"/>
</dbReference>
<accession>A0A5J4TK29</accession>
<comment type="caution">
    <text evidence="1">The sequence shown here is derived from an EMBL/GenBank/DDBJ whole genome shotgun (WGS) entry which is preliminary data.</text>
</comment>
<reference evidence="1 2" key="1">
    <citation type="submission" date="2019-03" db="EMBL/GenBank/DDBJ databases">
        <title>Single cell metagenomics reveals metabolic interactions within the superorganism composed of flagellate Streblomastix strix and complex community of Bacteroidetes bacteria on its surface.</title>
        <authorList>
            <person name="Treitli S.C."/>
            <person name="Kolisko M."/>
            <person name="Husnik F."/>
            <person name="Keeling P."/>
            <person name="Hampl V."/>
        </authorList>
    </citation>
    <scope>NUCLEOTIDE SEQUENCE [LARGE SCALE GENOMIC DNA]</scope>
    <source>
        <strain evidence="1">ST1C</strain>
    </source>
</reference>
<name>A0A5J4TK29_9EUKA</name>
<feature type="non-terminal residue" evidence="1">
    <location>
        <position position="32"/>
    </location>
</feature>
<sequence>MRDEKDTPTPSPHPIVYVEGHVNTIIDTTGPT</sequence>
<proteinExistence type="predicted"/>
<gene>
    <name evidence="1" type="ORF">EZS28_046572</name>
</gene>
<dbReference type="Proteomes" id="UP000324800">
    <property type="component" value="Unassembled WGS sequence"/>
</dbReference>